<name>A0A1H8GXI0_9BACL</name>
<dbReference type="Proteomes" id="UP000198809">
    <property type="component" value="Unassembled WGS sequence"/>
</dbReference>
<dbReference type="STRING" id="1333845.SAMN04487895_101672"/>
<proteinExistence type="predicted"/>
<protein>
    <submittedName>
        <fullName evidence="1">Uncharacterized protein</fullName>
    </submittedName>
</protein>
<dbReference type="RefSeq" id="WP_036588351.1">
    <property type="nucleotide sequence ID" value="NZ_FODH01000001.1"/>
</dbReference>
<sequence>MDYRCRIVCTMAVTDEIDNEKYNIDQGMELSVQSQSIDKKKWFVLVPSLDKFDFIEKYYFDFLIDGYITYPKYCGEFQLPVISENIHTYTCILPS</sequence>
<reference evidence="1 2" key="1">
    <citation type="submission" date="2016-10" db="EMBL/GenBank/DDBJ databases">
        <authorList>
            <person name="de Groot N.N."/>
        </authorList>
    </citation>
    <scope>NUCLEOTIDE SEQUENCE [LARGE SCALE GENOMIC DNA]</scope>
    <source>
        <strain evidence="1 2">CGMCC 1.10238</strain>
    </source>
</reference>
<evidence type="ECO:0000313" key="1">
    <source>
        <dbReference type="EMBL" id="SEN48434.1"/>
    </source>
</evidence>
<evidence type="ECO:0000313" key="2">
    <source>
        <dbReference type="Proteomes" id="UP000198809"/>
    </source>
</evidence>
<organism evidence="1 2">
    <name type="scientific">Paenibacillus sophorae</name>
    <dbReference type="NCBI Taxonomy" id="1333845"/>
    <lineage>
        <taxon>Bacteria</taxon>
        <taxon>Bacillati</taxon>
        <taxon>Bacillota</taxon>
        <taxon>Bacilli</taxon>
        <taxon>Bacillales</taxon>
        <taxon>Paenibacillaceae</taxon>
        <taxon>Paenibacillus</taxon>
    </lineage>
</organism>
<dbReference type="EMBL" id="FODH01000001">
    <property type="protein sequence ID" value="SEN48434.1"/>
    <property type="molecule type" value="Genomic_DNA"/>
</dbReference>
<gene>
    <name evidence="1" type="ORF">SAMN04487895_101672</name>
</gene>
<dbReference type="OrthoDB" id="9925933at2"/>
<dbReference type="AlphaFoldDB" id="A0A1H8GXI0"/>
<accession>A0A1H8GXI0</accession>